<evidence type="ECO:0000313" key="1">
    <source>
        <dbReference type="EMBL" id="QBB70987.1"/>
    </source>
</evidence>
<organism evidence="1 2">
    <name type="scientific">Pseudolysobacter antarcticus</name>
    <dbReference type="NCBI Taxonomy" id="2511995"/>
    <lineage>
        <taxon>Bacteria</taxon>
        <taxon>Pseudomonadati</taxon>
        <taxon>Pseudomonadota</taxon>
        <taxon>Gammaproteobacteria</taxon>
        <taxon>Lysobacterales</taxon>
        <taxon>Rhodanobacteraceae</taxon>
        <taxon>Pseudolysobacter</taxon>
    </lineage>
</organism>
<proteinExistence type="predicted"/>
<name>A0A411HKS5_9GAMM</name>
<evidence type="ECO:0000313" key="2">
    <source>
        <dbReference type="Proteomes" id="UP000291562"/>
    </source>
</evidence>
<dbReference type="KEGG" id="xbc:ELE36_11860"/>
<dbReference type="EMBL" id="CP035704">
    <property type="protein sequence ID" value="QBB70987.1"/>
    <property type="molecule type" value="Genomic_DNA"/>
</dbReference>
<keyword evidence="2" id="KW-1185">Reference proteome</keyword>
<reference evidence="1 2" key="1">
    <citation type="submission" date="2019-01" db="EMBL/GenBank/DDBJ databases">
        <title>Pseudolysobacter antarctica gen. nov., sp. nov., isolated from Fildes Peninsula, Antarctica.</title>
        <authorList>
            <person name="Wei Z."/>
            <person name="Peng F."/>
        </authorList>
    </citation>
    <scope>NUCLEOTIDE SEQUENCE [LARGE SCALE GENOMIC DNA]</scope>
    <source>
        <strain evidence="1 2">AQ6-296</strain>
    </source>
</reference>
<dbReference type="RefSeq" id="WP_129833551.1">
    <property type="nucleotide sequence ID" value="NZ_CP035704.1"/>
</dbReference>
<protein>
    <submittedName>
        <fullName evidence="1">Uncharacterized protein</fullName>
    </submittedName>
</protein>
<dbReference type="AlphaFoldDB" id="A0A411HKS5"/>
<dbReference type="OrthoDB" id="7581562at2"/>
<accession>A0A411HKS5</accession>
<dbReference type="Proteomes" id="UP000291562">
    <property type="component" value="Chromosome"/>
</dbReference>
<gene>
    <name evidence="1" type="ORF">ELE36_11860</name>
</gene>
<sequence>MATFPRIDSPCPLRFNSMPGAAGFDCSQCQRHVHNLSAMSESAREQFLAGCDDSVCVAYTVPRVSPRAATAWVLAASVGLMAGSAMAQSTPLPATLDEALAQMSGKSSGDTSTVQGQLGLDSVMMLGGVSNPRSAERVDFSVGPRAPELPVVLDDAYEPAVQASSIDAKGGSR</sequence>